<organism evidence="5">
    <name type="scientific">Niallia circulans</name>
    <name type="common">Bacillus circulans</name>
    <dbReference type="NCBI Taxonomy" id="1397"/>
    <lineage>
        <taxon>Bacteria</taxon>
        <taxon>Bacillati</taxon>
        <taxon>Bacillota</taxon>
        <taxon>Bacilli</taxon>
        <taxon>Bacillales</taxon>
        <taxon>Bacillaceae</taxon>
        <taxon>Niallia</taxon>
    </lineage>
</organism>
<dbReference type="AlphaFoldDB" id="A0A941JKI9"/>
<evidence type="ECO:0000259" key="3">
    <source>
        <dbReference type="Pfam" id="PF13556"/>
    </source>
</evidence>
<dbReference type="InterPro" id="IPR051448">
    <property type="entry name" value="CdaR-like_regulators"/>
</dbReference>
<comment type="caution">
    <text evidence="5">The sequence shown here is derived from an EMBL/GenBank/DDBJ whole genome shotgun (WGS) entry which is preliminary data.</text>
</comment>
<dbReference type="InterPro" id="IPR012914">
    <property type="entry name" value="PucR_dom"/>
</dbReference>
<reference evidence="5" key="1">
    <citation type="submission" date="2021-04" db="EMBL/GenBank/DDBJ databases">
        <title>Genomic analysis of electroactive and textile dye degrading Bacillus circulans strain: DC10 isolated from constructed wetland-microbial fuel cells treating textile dye wastewaters.</title>
        <authorList>
            <person name="Patel D.U."/>
            <person name="Desai C.R."/>
        </authorList>
    </citation>
    <scope>NUCLEOTIDE SEQUENCE</scope>
    <source>
        <strain evidence="5">DC10</strain>
    </source>
</reference>
<dbReference type="PANTHER" id="PTHR33744:SF1">
    <property type="entry name" value="DNA-BINDING TRANSCRIPTIONAL ACTIVATOR ADER"/>
    <property type="match status" value="1"/>
</dbReference>
<sequence length="549" mass="63602">MKLAEILQKPVFDKVEVIAGHTGLNKEIKHITMMDAPDIVDYLNPNDLLVTTAYHLKDKPGVLLSLIKSMQEKDCTALGIKSKRFLGHIPNEAIQFANDKGFPLLEIPLETSLGEIVNASLNYMLSQRTAELTTAFETHRKFTQHILKGKGIKRLVDDLSHMINKRIVLFDAHFQLHTSSYNRNSIENFFSSLHTNGFEFLLPNSPYSYFSSRNTEEVFTIFPIYTHMKKPAFLVVLGEIPLEDQSLLLTIEQATNVLSLELMRENTVKQYTRRARNDFFTHFVEGKFTFAEEIESRAKEFSLKREQASIAIIGKMDSSEQYKSFTQHSVEIDYIYEFLETEIKKAPFASQLFIKDDHCILIMEVVHSSYDLDSSILPYLQNIQSYIANTFKRHMSFGISNVYQQLLNLPNAYREALSALHTGNLSGNTPFIQIHRPKDVFEMLRIIPTKDLLEFYDHIFQAFSSNHQQDEEQILLNTLSVYLETHCQISETAKRLYVHRNTVIYRLEKCEELLGKSLKDPETTFHLRFAFRIKSILKTNERKKQTPIY</sequence>
<dbReference type="Gene3D" id="1.10.10.2840">
    <property type="entry name" value="PucR C-terminal helix-turn-helix domain"/>
    <property type="match status" value="1"/>
</dbReference>
<feature type="domain" description="Purine catabolism PurC-like" evidence="2">
    <location>
        <begin position="5"/>
        <end position="119"/>
    </location>
</feature>
<gene>
    <name evidence="5" type="ORF">KD144_04780</name>
</gene>
<evidence type="ECO:0000259" key="2">
    <source>
        <dbReference type="Pfam" id="PF07905"/>
    </source>
</evidence>
<dbReference type="InterPro" id="IPR025736">
    <property type="entry name" value="PucR_C-HTH_dom"/>
</dbReference>
<dbReference type="InterPro" id="IPR041522">
    <property type="entry name" value="CdaR_GGDEF"/>
</dbReference>
<feature type="domain" description="CdaR GGDEF-like" evidence="4">
    <location>
        <begin position="292"/>
        <end position="421"/>
    </location>
</feature>
<evidence type="ECO:0000313" key="5">
    <source>
        <dbReference type="EMBL" id="MBR8668848.1"/>
    </source>
</evidence>
<name>A0A941JKI9_NIACI</name>
<protein>
    <submittedName>
        <fullName evidence="5">PucR family transcriptional regulator</fullName>
    </submittedName>
</protein>
<accession>A0A941JKI9</accession>
<comment type="similarity">
    <text evidence="1">Belongs to the CdaR family.</text>
</comment>
<dbReference type="Pfam" id="PF13556">
    <property type="entry name" value="HTH_30"/>
    <property type="match status" value="1"/>
</dbReference>
<dbReference type="RefSeq" id="WP_212117459.1">
    <property type="nucleotide sequence ID" value="NZ_JAGTPX020000003.1"/>
</dbReference>
<dbReference type="PANTHER" id="PTHR33744">
    <property type="entry name" value="CARBOHYDRATE DIACID REGULATOR"/>
    <property type="match status" value="1"/>
</dbReference>
<evidence type="ECO:0000256" key="1">
    <source>
        <dbReference type="ARBA" id="ARBA00006754"/>
    </source>
</evidence>
<evidence type="ECO:0000259" key="4">
    <source>
        <dbReference type="Pfam" id="PF17853"/>
    </source>
</evidence>
<feature type="domain" description="PucR C-terminal helix-turn-helix" evidence="3">
    <location>
        <begin position="475"/>
        <end position="533"/>
    </location>
</feature>
<dbReference type="InterPro" id="IPR042070">
    <property type="entry name" value="PucR_C-HTH_sf"/>
</dbReference>
<dbReference type="EMBL" id="JAGTPX010000003">
    <property type="protein sequence ID" value="MBR8668848.1"/>
    <property type="molecule type" value="Genomic_DNA"/>
</dbReference>
<dbReference type="Pfam" id="PF17853">
    <property type="entry name" value="GGDEF_2"/>
    <property type="match status" value="1"/>
</dbReference>
<dbReference type="Pfam" id="PF07905">
    <property type="entry name" value="PucR"/>
    <property type="match status" value="1"/>
</dbReference>
<proteinExistence type="inferred from homology"/>